<feature type="non-terminal residue" evidence="2">
    <location>
        <position position="1"/>
    </location>
</feature>
<proteinExistence type="predicted"/>
<feature type="region of interest" description="Disordered" evidence="1">
    <location>
        <begin position="368"/>
        <end position="393"/>
    </location>
</feature>
<name>A0A061RX33_9CHLO</name>
<feature type="region of interest" description="Disordered" evidence="1">
    <location>
        <begin position="1"/>
        <end position="109"/>
    </location>
</feature>
<gene>
    <name evidence="2" type="ORF">TSPGSL018_23416</name>
</gene>
<sequence>GGGRAAAVSRQGRDREAPPLQDAGALRRRVGPRRRRRRRRDRRERQPPGLGRGVARPARRGQGVQRVRGRRVRREPRLGLRPADRAPVVAAQQHPVGGGRLPLQLRPPERDNAHLRLPRRRRGQGQAHQRAQPERALGCQRLRAWHEGRRRVRGNVAELTRIVHTAANERASHDLAAIYAALNDGHGNQFLNGAMVNNGVQNNILVAAAPVSGEDPNFATCRNVIVEQARTRRLRKFDEHIYVPAEGLRAAHDGAEPDAARLLQGPRQQRTDGPPRVQQQQQENPRARGLHTAQPELPGARHVRAPDSVRQRRPRYRNTGVHAKRTHTRGVRPPDPCRAPPHRCRVHGFGGDAELRHHRPIPVLRPRRHRAAVRPARSHAVQSRRQGQLGGLP</sequence>
<protein>
    <submittedName>
        <fullName evidence="2">Uncharacterized protein</fullName>
    </submittedName>
</protein>
<evidence type="ECO:0000256" key="1">
    <source>
        <dbReference type="SAM" id="MobiDB-lite"/>
    </source>
</evidence>
<dbReference type="EMBL" id="GBEZ01010343">
    <property type="protein sequence ID" value="JAC75324.1"/>
    <property type="molecule type" value="Transcribed_RNA"/>
</dbReference>
<feature type="non-terminal residue" evidence="2">
    <location>
        <position position="393"/>
    </location>
</feature>
<dbReference type="AlphaFoldDB" id="A0A061RX33"/>
<evidence type="ECO:0000313" key="2">
    <source>
        <dbReference type="EMBL" id="JAC75324.1"/>
    </source>
</evidence>
<feature type="compositionally biased region" description="Basic residues" evidence="1">
    <location>
        <begin position="26"/>
        <end position="42"/>
    </location>
</feature>
<feature type="region of interest" description="Disordered" evidence="1">
    <location>
        <begin position="266"/>
        <end position="311"/>
    </location>
</feature>
<feature type="compositionally biased region" description="Basic and acidic residues" evidence="1">
    <location>
        <begin position="75"/>
        <end position="84"/>
    </location>
</feature>
<reference evidence="2" key="1">
    <citation type="submission" date="2014-05" db="EMBL/GenBank/DDBJ databases">
        <title>The transcriptome of the halophilic microalga Tetraselmis sp. GSL018 isolated from the Great Salt Lake, Utah.</title>
        <authorList>
            <person name="Jinkerson R.E."/>
            <person name="D'Adamo S."/>
            <person name="Posewitz M.C."/>
        </authorList>
    </citation>
    <scope>NUCLEOTIDE SEQUENCE</scope>
    <source>
        <strain evidence="2">GSL018</strain>
    </source>
</reference>
<organism evidence="2">
    <name type="scientific">Tetraselmis sp. GSL018</name>
    <dbReference type="NCBI Taxonomy" id="582737"/>
    <lineage>
        <taxon>Eukaryota</taxon>
        <taxon>Viridiplantae</taxon>
        <taxon>Chlorophyta</taxon>
        <taxon>core chlorophytes</taxon>
        <taxon>Chlorodendrophyceae</taxon>
        <taxon>Chlorodendrales</taxon>
        <taxon>Chlorodendraceae</taxon>
        <taxon>Tetraselmis</taxon>
    </lineage>
</organism>
<accession>A0A061RX33</accession>